<dbReference type="Proteomes" id="UP000176944">
    <property type="component" value="Chromosome"/>
</dbReference>
<protein>
    <submittedName>
        <fullName evidence="1">Uncharacterized protein</fullName>
    </submittedName>
</protein>
<gene>
    <name evidence="1" type="ORF">BJP36_41650</name>
</gene>
<accession>A0A9Q9UVI4</accession>
<reference evidence="1" key="1">
    <citation type="journal article" date="2017" name="Proc. Natl. Acad. Sci. U.S.A.">
        <title>Comparative genomics uncovers the prolific and distinctive metabolic potential of the cyanobacterial genus Moorea.</title>
        <authorList>
            <person name="Leao T."/>
            <person name="Castelao G."/>
            <person name="Korobeynikov A."/>
            <person name="Monroe E.A."/>
            <person name="Podell S."/>
            <person name="Glukhov E."/>
            <person name="Allen E.E."/>
            <person name="Gerwick W.H."/>
            <person name="Gerwick L."/>
        </authorList>
    </citation>
    <scope>NUCLEOTIDE SEQUENCE</scope>
    <source>
        <strain evidence="1">JHB</strain>
    </source>
</reference>
<dbReference type="AlphaFoldDB" id="A0A9Q9UVI4"/>
<sequence length="57" mass="6327">MTQLTNYVSIQRSAVSGQRSAVSFVEQALALAFWPFGHATRTATLREWPRCANEAVT</sequence>
<proteinExistence type="predicted"/>
<organism evidence="1">
    <name type="scientific">Moorena producens (strain JHB)</name>
    <dbReference type="NCBI Taxonomy" id="1454205"/>
    <lineage>
        <taxon>Bacteria</taxon>
        <taxon>Bacillati</taxon>
        <taxon>Cyanobacteriota</taxon>
        <taxon>Cyanophyceae</taxon>
        <taxon>Coleofasciculales</taxon>
        <taxon>Coleofasciculaceae</taxon>
        <taxon>Moorena</taxon>
    </lineage>
</organism>
<name>A0A9Q9UVI4_MOOP1</name>
<dbReference type="EMBL" id="CP017708">
    <property type="protein sequence ID" value="WAN68870.1"/>
    <property type="molecule type" value="Genomic_DNA"/>
</dbReference>
<reference evidence="1" key="2">
    <citation type="submission" date="2022-10" db="EMBL/GenBank/DDBJ databases">
        <authorList>
            <person name="Ngo T.-E."/>
        </authorList>
    </citation>
    <scope>NUCLEOTIDE SEQUENCE</scope>
    <source>
        <strain evidence="1">JHB</strain>
    </source>
</reference>
<evidence type="ECO:0000313" key="1">
    <source>
        <dbReference type="EMBL" id="WAN68870.1"/>
    </source>
</evidence>